<feature type="region of interest" description="Disordered" evidence="1">
    <location>
        <begin position="232"/>
        <end position="270"/>
    </location>
</feature>
<protein>
    <submittedName>
        <fullName evidence="2">Uncharacterized protein</fullName>
    </submittedName>
</protein>
<name>A0AAN6LUI3_9PLEO</name>
<dbReference type="AlphaFoldDB" id="A0AAN6LUI3"/>
<proteinExistence type="predicted"/>
<reference evidence="2 3" key="1">
    <citation type="submission" date="2021-02" db="EMBL/GenBank/DDBJ databases">
        <title>Genome assembly of Pseudopithomyces chartarum.</title>
        <authorList>
            <person name="Jauregui R."/>
            <person name="Singh J."/>
            <person name="Voisey C."/>
        </authorList>
    </citation>
    <scope>NUCLEOTIDE SEQUENCE [LARGE SCALE GENOMIC DNA]</scope>
    <source>
        <strain evidence="2 3">AGR01</strain>
    </source>
</reference>
<dbReference type="Proteomes" id="UP001280581">
    <property type="component" value="Unassembled WGS sequence"/>
</dbReference>
<evidence type="ECO:0000256" key="1">
    <source>
        <dbReference type="SAM" id="MobiDB-lite"/>
    </source>
</evidence>
<gene>
    <name evidence="2" type="ORF">GRF29_112g1112170</name>
</gene>
<comment type="caution">
    <text evidence="2">The sequence shown here is derived from an EMBL/GenBank/DDBJ whole genome shotgun (WGS) entry which is preliminary data.</text>
</comment>
<accession>A0AAN6LUI3</accession>
<feature type="compositionally biased region" description="Basic and acidic residues" evidence="1">
    <location>
        <begin position="160"/>
        <end position="179"/>
    </location>
</feature>
<feature type="compositionally biased region" description="Polar residues" evidence="1">
    <location>
        <begin position="257"/>
        <end position="270"/>
    </location>
</feature>
<dbReference type="EMBL" id="WVTA01000011">
    <property type="protein sequence ID" value="KAK3203368.1"/>
    <property type="molecule type" value="Genomic_DNA"/>
</dbReference>
<evidence type="ECO:0000313" key="2">
    <source>
        <dbReference type="EMBL" id="KAK3203368.1"/>
    </source>
</evidence>
<organism evidence="2 3">
    <name type="scientific">Pseudopithomyces chartarum</name>
    <dbReference type="NCBI Taxonomy" id="1892770"/>
    <lineage>
        <taxon>Eukaryota</taxon>
        <taxon>Fungi</taxon>
        <taxon>Dikarya</taxon>
        <taxon>Ascomycota</taxon>
        <taxon>Pezizomycotina</taxon>
        <taxon>Dothideomycetes</taxon>
        <taxon>Pleosporomycetidae</taxon>
        <taxon>Pleosporales</taxon>
        <taxon>Massarineae</taxon>
        <taxon>Didymosphaeriaceae</taxon>
        <taxon>Pseudopithomyces</taxon>
    </lineage>
</organism>
<feature type="compositionally biased region" description="Gly residues" evidence="1">
    <location>
        <begin position="246"/>
        <end position="255"/>
    </location>
</feature>
<evidence type="ECO:0000313" key="3">
    <source>
        <dbReference type="Proteomes" id="UP001280581"/>
    </source>
</evidence>
<feature type="region of interest" description="Disordered" evidence="1">
    <location>
        <begin position="160"/>
        <end position="189"/>
    </location>
</feature>
<keyword evidence="3" id="KW-1185">Reference proteome</keyword>
<sequence>MGSIGYATSKDWLDIMKNRSKLRMHELIERLGLRAKWSQNKRGKTNFESALVRDLVTDMGDVVATVPKESDELVKFLSAQGSLNEQVEGLLQKHGSAIWGGVIDREHLISVGEPGVEDGLYPKDLYFENEEDREQIRILLHWWLGMKAINVILARDRLDRERKKKEESKRARVEVETPHEGAGSTFVPLAPSQGASGPLNTNMAPVSVAEHARHVQLYKAETVSRGSPISIAVGTPPEASQSPTGPGQGSLGGGNASHFSTLNVGSGHTSQAQSVVDGVWNRLAEVGINGTRNGSMPPSWGGIHAGTQPMGPRRRSLAAEMASQTAPALTKVSGAGIRQLGAEISQLVSDLTSQATTANGQGGAIPAVPIPYPGLDVETLHALRDYIYQEKTEVDWDEDRLLSRLESTWREGVRSDYDRMVLDIPAFIARERAFLTWIELKRHLADLQRAGTRWGEEGTTAPEIERRIEQHRTLMGATREIIRSYHEIPVDLEVPADHDELLRQALVVLAGSKYAVELQWKSVEFVGLMHWLTNALEAYEKEQEGDTVYYFS</sequence>